<name>A0ABV8Q2B5_9MICO</name>
<dbReference type="RefSeq" id="WP_390227427.1">
    <property type="nucleotide sequence ID" value="NZ_JBHSCN010000003.1"/>
</dbReference>
<organism evidence="1 2">
    <name type="scientific">Gryllotalpicola reticulitermitis</name>
    <dbReference type="NCBI Taxonomy" id="1184153"/>
    <lineage>
        <taxon>Bacteria</taxon>
        <taxon>Bacillati</taxon>
        <taxon>Actinomycetota</taxon>
        <taxon>Actinomycetes</taxon>
        <taxon>Micrococcales</taxon>
        <taxon>Microbacteriaceae</taxon>
        <taxon>Gryllotalpicola</taxon>
    </lineage>
</organism>
<keyword evidence="2" id="KW-1185">Reference proteome</keyword>
<evidence type="ECO:0000313" key="2">
    <source>
        <dbReference type="Proteomes" id="UP001595900"/>
    </source>
</evidence>
<sequence>MAEQSTRYVRPGAFTNRVFNPFMGWLVRRGLPLKGAVILEVTGRKSGEPRTTPVNPLPLNGEQYLLSPRGVTEWVRNVRVSGQAALITRGGRQAIDVVEVPDEHKIPIIRAYLKAWAWEVGAFFEGLSVKSSDAEIAAVASSFPVFRVAPRGGRS</sequence>
<gene>
    <name evidence="1" type="ORF">ACFOYW_04175</name>
</gene>
<proteinExistence type="predicted"/>
<dbReference type="Proteomes" id="UP001595900">
    <property type="component" value="Unassembled WGS sequence"/>
</dbReference>
<dbReference type="Pfam" id="PF04075">
    <property type="entry name" value="F420H2_quin_red"/>
    <property type="match status" value="1"/>
</dbReference>
<dbReference type="EMBL" id="JBHSCN010000003">
    <property type="protein sequence ID" value="MFC4242561.1"/>
    <property type="molecule type" value="Genomic_DNA"/>
</dbReference>
<accession>A0ABV8Q2B5</accession>
<dbReference type="InterPro" id="IPR004378">
    <property type="entry name" value="F420H2_quin_Rdtase"/>
</dbReference>
<dbReference type="InterPro" id="IPR012349">
    <property type="entry name" value="Split_barrel_FMN-bd"/>
</dbReference>
<protein>
    <submittedName>
        <fullName evidence="1">Nitroreductase/quinone reductase family protein</fullName>
    </submittedName>
</protein>
<comment type="caution">
    <text evidence="1">The sequence shown here is derived from an EMBL/GenBank/DDBJ whole genome shotgun (WGS) entry which is preliminary data.</text>
</comment>
<dbReference type="Gene3D" id="2.30.110.10">
    <property type="entry name" value="Electron Transport, Fmn-binding Protein, Chain A"/>
    <property type="match status" value="1"/>
</dbReference>
<reference evidence="2" key="1">
    <citation type="journal article" date="2019" name="Int. J. Syst. Evol. Microbiol.">
        <title>The Global Catalogue of Microorganisms (GCM) 10K type strain sequencing project: providing services to taxonomists for standard genome sequencing and annotation.</title>
        <authorList>
            <consortium name="The Broad Institute Genomics Platform"/>
            <consortium name="The Broad Institute Genome Sequencing Center for Infectious Disease"/>
            <person name="Wu L."/>
            <person name="Ma J."/>
        </authorList>
    </citation>
    <scope>NUCLEOTIDE SEQUENCE [LARGE SCALE GENOMIC DNA]</scope>
    <source>
        <strain evidence="2">CGMCC 1.10363</strain>
    </source>
</reference>
<evidence type="ECO:0000313" key="1">
    <source>
        <dbReference type="EMBL" id="MFC4242561.1"/>
    </source>
</evidence>